<keyword evidence="5" id="KW-1185">Reference proteome</keyword>
<dbReference type="RefSeq" id="WP_106750246.1">
    <property type="nucleotide sequence ID" value="NZ_CP027668.1"/>
</dbReference>
<accession>A0A2S0NFR3</accession>
<dbReference type="InterPro" id="IPR008971">
    <property type="entry name" value="HSP40/DnaJ_pept-bd"/>
</dbReference>
<dbReference type="PANTHER" id="PTHR43096">
    <property type="entry name" value="DNAJ HOMOLOG 1, MITOCHONDRIAL-RELATED"/>
    <property type="match status" value="1"/>
</dbReference>
<dbReference type="SMART" id="SM00271">
    <property type="entry name" value="DnaJ"/>
    <property type="match status" value="1"/>
</dbReference>
<evidence type="ECO:0000313" key="5">
    <source>
        <dbReference type="Proteomes" id="UP000237889"/>
    </source>
</evidence>
<dbReference type="Pfam" id="PF00226">
    <property type="entry name" value="DnaJ"/>
    <property type="match status" value="1"/>
</dbReference>
<dbReference type="SUPFAM" id="SSF46565">
    <property type="entry name" value="Chaperone J-domain"/>
    <property type="match status" value="1"/>
</dbReference>
<dbReference type="KEGG" id="phr:C6569_18440"/>
<dbReference type="PROSITE" id="PS00636">
    <property type="entry name" value="DNAJ_1"/>
    <property type="match status" value="1"/>
</dbReference>
<keyword evidence="1" id="KW-0143">Chaperone</keyword>
<dbReference type="Gene3D" id="2.60.260.20">
    <property type="entry name" value="Urease metallochaperone UreE, N-terminal domain"/>
    <property type="match status" value="2"/>
</dbReference>
<dbReference type="InterPro" id="IPR002939">
    <property type="entry name" value="DnaJ_C"/>
</dbReference>
<reference evidence="4 5" key="1">
    <citation type="submission" date="2018-03" db="EMBL/GenBank/DDBJ databases">
        <title>Genome sequencing of Phreatobacter sp.</title>
        <authorList>
            <person name="Kim S.-J."/>
            <person name="Heo J."/>
            <person name="Kwon S.-W."/>
        </authorList>
    </citation>
    <scope>NUCLEOTIDE SEQUENCE [LARGE SCALE GENOMIC DNA]</scope>
    <source>
        <strain evidence="4 5">S-12</strain>
    </source>
</reference>
<dbReference type="SUPFAM" id="SSF49493">
    <property type="entry name" value="HSP40/DnaJ peptide-binding domain"/>
    <property type="match status" value="2"/>
</dbReference>
<sequence>MARDPYDVIGVARSASADEIKRAFRKKAKALHPDANPNDPKAQDRFAELNNAYELLSDADKRRQFDRGEIDAEGKPRFAGFEGFGGGRPRGGPGAGAGPHGETIFETFSFGRDGFQRGGGRTGGQPGGPPPMDDFFDILSGMTGGTKGGRGRSPFGDDFSAPPSGEDVTLTIKVPFLDAARGSTQRVVLPTGESVDLKIPPGTRDGHRMRLRGKGKPGSLGRPTGDAYVVVAVEPHPAFKADGKDLRLDLPIALDEAILGAKVRAPTLDGEVELTLPAMTSSGKTFRLRGKGLPADSGAGDLYVTVRIVLPEASADLEGFARILKERRKGDPRDGL</sequence>
<dbReference type="Proteomes" id="UP000237889">
    <property type="component" value="Chromosome"/>
</dbReference>
<evidence type="ECO:0000256" key="2">
    <source>
        <dbReference type="SAM" id="MobiDB-lite"/>
    </source>
</evidence>
<evidence type="ECO:0000313" key="4">
    <source>
        <dbReference type="EMBL" id="AVO46876.1"/>
    </source>
</evidence>
<feature type="compositionally biased region" description="Gly residues" evidence="2">
    <location>
        <begin position="116"/>
        <end position="126"/>
    </location>
</feature>
<proteinExistence type="predicted"/>
<dbReference type="GO" id="GO:0005737">
    <property type="term" value="C:cytoplasm"/>
    <property type="evidence" value="ECO:0007669"/>
    <property type="project" value="TreeGrafter"/>
</dbReference>
<dbReference type="PANTHER" id="PTHR43096:SF52">
    <property type="entry name" value="DNAJ HOMOLOG 1, MITOCHONDRIAL-RELATED"/>
    <property type="match status" value="1"/>
</dbReference>
<dbReference type="PROSITE" id="PS50076">
    <property type="entry name" value="DNAJ_2"/>
    <property type="match status" value="1"/>
</dbReference>
<evidence type="ECO:0000256" key="1">
    <source>
        <dbReference type="ARBA" id="ARBA00023186"/>
    </source>
</evidence>
<gene>
    <name evidence="4" type="ORF">C6569_18440</name>
</gene>
<feature type="domain" description="J" evidence="3">
    <location>
        <begin position="4"/>
        <end position="69"/>
    </location>
</feature>
<dbReference type="InterPro" id="IPR018253">
    <property type="entry name" value="DnaJ_domain_CS"/>
</dbReference>
<dbReference type="Pfam" id="PF01556">
    <property type="entry name" value="DnaJ_C"/>
    <property type="match status" value="1"/>
</dbReference>
<dbReference type="CDD" id="cd10747">
    <property type="entry name" value="DnaJ_C"/>
    <property type="match status" value="1"/>
</dbReference>
<dbReference type="CDD" id="cd06257">
    <property type="entry name" value="DnaJ"/>
    <property type="match status" value="1"/>
</dbReference>
<dbReference type="PRINTS" id="PR00625">
    <property type="entry name" value="JDOMAIN"/>
</dbReference>
<dbReference type="OrthoDB" id="9779889at2"/>
<dbReference type="EMBL" id="CP027668">
    <property type="protein sequence ID" value="AVO46876.1"/>
    <property type="molecule type" value="Genomic_DNA"/>
</dbReference>
<feature type="region of interest" description="Disordered" evidence="2">
    <location>
        <begin position="194"/>
        <end position="221"/>
    </location>
</feature>
<protein>
    <submittedName>
        <fullName evidence="4">Molecular chaperone DnaJ</fullName>
    </submittedName>
</protein>
<dbReference type="InterPro" id="IPR001623">
    <property type="entry name" value="DnaJ_domain"/>
</dbReference>
<organism evidence="4 5">
    <name type="scientific">Phreatobacter cathodiphilus</name>
    <dbReference type="NCBI Taxonomy" id="1868589"/>
    <lineage>
        <taxon>Bacteria</taxon>
        <taxon>Pseudomonadati</taxon>
        <taxon>Pseudomonadota</taxon>
        <taxon>Alphaproteobacteria</taxon>
        <taxon>Hyphomicrobiales</taxon>
        <taxon>Phreatobacteraceae</taxon>
        <taxon>Phreatobacter</taxon>
    </lineage>
</organism>
<feature type="region of interest" description="Disordered" evidence="2">
    <location>
        <begin position="114"/>
        <end position="164"/>
    </location>
</feature>
<evidence type="ECO:0000259" key="3">
    <source>
        <dbReference type="PROSITE" id="PS50076"/>
    </source>
</evidence>
<dbReference type="GO" id="GO:0051082">
    <property type="term" value="F:unfolded protein binding"/>
    <property type="evidence" value="ECO:0007669"/>
    <property type="project" value="InterPro"/>
</dbReference>
<dbReference type="GO" id="GO:0042026">
    <property type="term" value="P:protein refolding"/>
    <property type="evidence" value="ECO:0007669"/>
    <property type="project" value="TreeGrafter"/>
</dbReference>
<dbReference type="Gene3D" id="1.10.287.110">
    <property type="entry name" value="DnaJ domain"/>
    <property type="match status" value="1"/>
</dbReference>
<dbReference type="AlphaFoldDB" id="A0A2S0NFR3"/>
<dbReference type="FunFam" id="2.60.260.20:FF:000013">
    <property type="entry name" value="DnaJ subfamily B member 11"/>
    <property type="match status" value="1"/>
</dbReference>
<dbReference type="InterPro" id="IPR036869">
    <property type="entry name" value="J_dom_sf"/>
</dbReference>
<name>A0A2S0NFR3_9HYPH</name>